<sequence>MCRKDAKVVRKEWVVKNKPTQKEVNHVVESIKVLDQVEKGIIPADRVEDSELHPAVVEEIGVKHALQVIEDPIETEMRTVISQNAVPSKNGEWQTVMTRKKAAQMKKDGTGGEKIGDEGVLPKSSNG</sequence>
<name>A0AAN9P9Q1_CROPI</name>
<proteinExistence type="predicted"/>
<dbReference type="AlphaFoldDB" id="A0AAN9P9Q1"/>
<dbReference type="EMBL" id="JAYWIO010000001">
    <property type="protein sequence ID" value="KAK7289877.1"/>
    <property type="molecule type" value="Genomic_DNA"/>
</dbReference>
<evidence type="ECO:0000256" key="1">
    <source>
        <dbReference type="SAM" id="MobiDB-lite"/>
    </source>
</evidence>
<feature type="region of interest" description="Disordered" evidence="1">
    <location>
        <begin position="103"/>
        <end position="127"/>
    </location>
</feature>
<evidence type="ECO:0000313" key="2">
    <source>
        <dbReference type="EMBL" id="KAK7289877.1"/>
    </source>
</evidence>
<accession>A0AAN9P9Q1</accession>
<protein>
    <submittedName>
        <fullName evidence="2">Uncharacterized protein</fullName>
    </submittedName>
</protein>
<gene>
    <name evidence="2" type="ORF">RIF29_03878</name>
</gene>
<comment type="caution">
    <text evidence="2">The sequence shown here is derived from an EMBL/GenBank/DDBJ whole genome shotgun (WGS) entry which is preliminary data.</text>
</comment>
<organism evidence="2 3">
    <name type="scientific">Crotalaria pallida</name>
    <name type="common">Smooth rattlebox</name>
    <name type="synonym">Crotalaria striata</name>
    <dbReference type="NCBI Taxonomy" id="3830"/>
    <lineage>
        <taxon>Eukaryota</taxon>
        <taxon>Viridiplantae</taxon>
        <taxon>Streptophyta</taxon>
        <taxon>Embryophyta</taxon>
        <taxon>Tracheophyta</taxon>
        <taxon>Spermatophyta</taxon>
        <taxon>Magnoliopsida</taxon>
        <taxon>eudicotyledons</taxon>
        <taxon>Gunneridae</taxon>
        <taxon>Pentapetalae</taxon>
        <taxon>rosids</taxon>
        <taxon>fabids</taxon>
        <taxon>Fabales</taxon>
        <taxon>Fabaceae</taxon>
        <taxon>Papilionoideae</taxon>
        <taxon>50 kb inversion clade</taxon>
        <taxon>genistoids sensu lato</taxon>
        <taxon>core genistoids</taxon>
        <taxon>Crotalarieae</taxon>
        <taxon>Crotalaria</taxon>
    </lineage>
</organism>
<reference evidence="2 3" key="1">
    <citation type="submission" date="2024-01" db="EMBL/GenBank/DDBJ databases">
        <title>The genomes of 5 underutilized Papilionoideae crops provide insights into root nodulation and disease resistanc.</title>
        <authorList>
            <person name="Yuan L."/>
        </authorList>
    </citation>
    <scope>NUCLEOTIDE SEQUENCE [LARGE SCALE GENOMIC DNA]</scope>
    <source>
        <strain evidence="2">ZHUSHIDOU_FW_LH</strain>
        <tissue evidence="2">Leaf</tissue>
    </source>
</reference>
<evidence type="ECO:0000313" key="3">
    <source>
        <dbReference type="Proteomes" id="UP001372338"/>
    </source>
</evidence>
<dbReference type="Proteomes" id="UP001372338">
    <property type="component" value="Unassembled WGS sequence"/>
</dbReference>
<keyword evidence="3" id="KW-1185">Reference proteome</keyword>
<feature type="compositionally biased region" description="Basic and acidic residues" evidence="1">
    <location>
        <begin position="105"/>
        <end position="117"/>
    </location>
</feature>